<sequence>MTTLITILTRLASPPPQTLHTHQPTSSTVTYTVTTRPALTGLCAKLGFYVGISARVVLGMVAVLVVCLKWCVSLGIGISVLGAFWGEGGERGMRRIMKLIEITDGTYIIPLAILVLFLACKRNYKEESLTIISGLGLQTSTTSSFYLRSPSTRFISTTAIQDIFIHEAFKGFEVRFYLAVVVEGEREVVVVFPSMLPRRGILEEVWREGRKCLWEMGEKG</sequence>
<reference evidence="5" key="1">
    <citation type="journal article" date="2020" name="Stud. Mycol.">
        <title>101 Dothideomycetes genomes: a test case for predicting lifestyles and emergence of pathogens.</title>
        <authorList>
            <person name="Haridas S."/>
            <person name="Albert R."/>
            <person name="Binder M."/>
            <person name="Bloem J."/>
            <person name="Labutti K."/>
            <person name="Salamov A."/>
            <person name="Andreopoulos B."/>
            <person name="Baker S."/>
            <person name="Barry K."/>
            <person name="Bills G."/>
            <person name="Bluhm B."/>
            <person name="Cannon C."/>
            <person name="Castanera R."/>
            <person name="Culley D."/>
            <person name="Daum C."/>
            <person name="Ezra D."/>
            <person name="Gonzalez J."/>
            <person name="Henrissat B."/>
            <person name="Kuo A."/>
            <person name="Liang C."/>
            <person name="Lipzen A."/>
            <person name="Lutzoni F."/>
            <person name="Magnuson J."/>
            <person name="Mondo S."/>
            <person name="Nolan M."/>
            <person name="Ohm R."/>
            <person name="Pangilinan J."/>
            <person name="Park H.-J."/>
            <person name="Ramirez L."/>
            <person name="Alfaro M."/>
            <person name="Sun H."/>
            <person name="Tritt A."/>
            <person name="Yoshinaga Y."/>
            <person name="Zwiers L.-H."/>
            <person name="Turgeon B."/>
            <person name="Goodwin S."/>
            <person name="Spatafora J."/>
            <person name="Crous P."/>
            <person name="Grigoriev I."/>
        </authorList>
    </citation>
    <scope>NUCLEOTIDE SEQUENCE</scope>
    <source>
        <strain evidence="5">CBS 473.64</strain>
    </source>
</reference>
<organism evidence="5 6">
    <name type="scientific">Massarina eburnea CBS 473.64</name>
    <dbReference type="NCBI Taxonomy" id="1395130"/>
    <lineage>
        <taxon>Eukaryota</taxon>
        <taxon>Fungi</taxon>
        <taxon>Dikarya</taxon>
        <taxon>Ascomycota</taxon>
        <taxon>Pezizomycotina</taxon>
        <taxon>Dothideomycetes</taxon>
        <taxon>Pleosporomycetidae</taxon>
        <taxon>Pleosporales</taxon>
        <taxon>Massarineae</taxon>
        <taxon>Massarinaceae</taxon>
        <taxon>Massarina</taxon>
    </lineage>
</organism>
<dbReference type="InterPro" id="IPR019328">
    <property type="entry name" value="PIGH-H_dom"/>
</dbReference>
<protein>
    <recommendedName>
        <fullName evidence="4">Phosphatidylinositol N-acetylglucosaminyltransferase subunit H conserved domain-containing protein</fullName>
    </recommendedName>
</protein>
<dbReference type="GO" id="GO:0000506">
    <property type="term" value="C:glycosylphosphatidylinositol-N-acetylglucosaminyltransferase (GPI-GnT) complex"/>
    <property type="evidence" value="ECO:0007669"/>
    <property type="project" value="InterPro"/>
</dbReference>
<feature type="domain" description="Phosphatidylinositol N-acetylglucosaminyltransferase subunit H conserved" evidence="4">
    <location>
        <begin position="128"/>
        <end position="193"/>
    </location>
</feature>
<evidence type="ECO:0000259" key="4">
    <source>
        <dbReference type="Pfam" id="PF10181"/>
    </source>
</evidence>
<keyword evidence="3" id="KW-0472">Membrane</keyword>
<dbReference type="AlphaFoldDB" id="A0A6A6RGY6"/>
<evidence type="ECO:0000256" key="1">
    <source>
        <dbReference type="ARBA" id="ARBA00004687"/>
    </source>
</evidence>
<dbReference type="PANTHER" id="PTHR15231:SF1">
    <property type="entry name" value="PHOSPHATIDYLINOSITOL N-ACETYLGLUCOSAMINYLTRANSFERASE SUBUNIT H"/>
    <property type="match status" value="1"/>
</dbReference>
<dbReference type="Pfam" id="PF10181">
    <property type="entry name" value="PIG-H"/>
    <property type="match status" value="1"/>
</dbReference>
<evidence type="ECO:0000256" key="2">
    <source>
        <dbReference type="ARBA" id="ARBA00009610"/>
    </source>
</evidence>
<accession>A0A6A6RGY6</accession>
<dbReference type="InterPro" id="IPR044215">
    <property type="entry name" value="PIG-H"/>
</dbReference>
<dbReference type="UniPathway" id="UPA00196"/>
<keyword evidence="3" id="KW-1133">Transmembrane helix</keyword>
<comment type="pathway">
    <text evidence="1">Glycolipid biosynthesis; glycosylphosphatidylinositol-anchor biosynthesis.</text>
</comment>
<dbReference type="EMBL" id="MU006823">
    <property type="protein sequence ID" value="KAF2634490.1"/>
    <property type="molecule type" value="Genomic_DNA"/>
</dbReference>
<evidence type="ECO:0000313" key="6">
    <source>
        <dbReference type="Proteomes" id="UP000799753"/>
    </source>
</evidence>
<gene>
    <name evidence="5" type="ORF">P280DRAFT_474600</name>
</gene>
<evidence type="ECO:0000313" key="5">
    <source>
        <dbReference type="EMBL" id="KAF2634490.1"/>
    </source>
</evidence>
<name>A0A6A6RGY6_9PLEO</name>
<proteinExistence type="inferred from homology"/>
<evidence type="ECO:0000256" key="3">
    <source>
        <dbReference type="SAM" id="Phobius"/>
    </source>
</evidence>
<dbReference type="Proteomes" id="UP000799753">
    <property type="component" value="Unassembled WGS sequence"/>
</dbReference>
<feature type="transmembrane region" description="Helical" evidence="3">
    <location>
        <begin position="96"/>
        <end position="119"/>
    </location>
</feature>
<dbReference type="PANTHER" id="PTHR15231">
    <property type="entry name" value="PHOSPHATIDYLINOSITOL N-ACETYLGLUCOSAMINYLTRANSFERASE SUBUNIT H"/>
    <property type="match status" value="1"/>
</dbReference>
<feature type="transmembrane region" description="Helical" evidence="3">
    <location>
        <begin position="56"/>
        <end position="84"/>
    </location>
</feature>
<dbReference type="GO" id="GO:0006506">
    <property type="term" value="P:GPI anchor biosynthetic process"/>
    <property type="evidence" value="ECO:0007669"/>
    <property type="project" value="UniProtKB-UniPathway"/>
</dbReference>
<comment type="similarity">
    <text evidence="2">Belongs to the PIGH family.</text>
</comment>
<dbReference type="OrthoDB" id="6256716at2759"/>
<keyword evidence="6" id="KW-1185">Reference proteome</keyword>
<keyword evidence="3" id="KW-0812">Transmembrane</keyword>